<dbReference type="Proteomes" id="UP000018144">
    <property type="component" value="Unassembled WGS sequence"/>
</dbReference>
<keyword evidence="2" id="KW-1185">Reference proteome</keyword>
<evidence type="ECO:0000313" key="1">
    <source>
        <dbReference type="EMBL" id="CCX34800.1"/>
    </source>
</evidence>
<dbReference type="EMBL" id="HF936636">
    <property type="protein sequence ID" value="CCX34800.1"/>
    <property type="molecule type" value="Genomic_DNA"/>
</dbReference>
<proteinExistence type="predicted"/>
<accession>U4LS82</accession>
<organism evidence="1 2">
    <name type="scientific">Pyronema omphalodes (strain CBS 100304)</name>
    <name type="common">Pyronema confluens</name>
    <dbReference type="NCBI Taxonomy" id="1076935"/>
    <lineage>
        <taxon>Eukaryota</taxon>
        <taxon>Fungi</taxon>
        <taxon>Dikarya</taxon>
        <taxon>Ascomycota</taxon>
        <taxon>Pezizomycotina</taxon>
        <taxon>Pezizomycetes</taxon>
        <taxon>Pezizales</taxon>
        <taxon>Pyronemataceae</taxon>
        <taxon>Pyronema</taxon>
    </lineage>
</organism>
<gene>
    <name evidence="1" type="ORF">PCON_04318</name>
</gene>
<reference evidence="1 2" key="1">
    <citation type="journal article" date="2013" name="PLoS Genet.">
        <title>The genome and development-dependent transcriptomes of Pyronema confluens: a window into fungal evolution.</title>
        <authorList>
            <person name="Traeger S."/>
            <person name="Altegoer F."/>
            <person name="Freitag M."/>
            <person name="Gabaldon T."/>
            <person name="Kempken F."/>
            <person name="Kumar A."/>
            <person name="Marcet-Houben M."/>
            <person name="Poggeler S."/>
            <person name="Stajich J.E."/>
            <person name="Nowrousian M."/>
        </authorList>
    </citation>
    <scope>NUCLEOTIDE SEQUENCE [LARGE SCALE GENOMIC DNA]</scope>
    <source>
        <strain evidence="2">CBS 100304</strain>
        <tissue evidence="1">Vegetative mycelium</tissue>
    </source>
</reference>
<evidence type="ECO:0000313" key="2">
    <source>
        <dbReference type="Proteomes" id="UP000018144"/>
    </source>
</evidence>
<name>U4LS82_PYROM</name>
<sequence>MPRLLGPI</sequence>
<protein>
    <submittedName>
        <fullName evidence="1">Uncharacterized protein</fullName>
    </submittedName>
</protein>